<dbReference type="Proteomes" id="UP000515703">
    <property type="component" value="Chromosome"/>
</dbReference>
<protein>
    <submittedName>
        <fullName evidence="2">Uncharacterized protein</fullName>
    </submittedName>
</protein>
<dbReference type="AlphaFoldDB" id="A0A7M3SB07"/>
<keyword evidence="1" id="KW-1133">Transmembrane helix</keyword>
<feature type="transmembrane region" description="Helical" evidence="1">
    <location>
        <begin position="14"/>
        <end position="33"/>
    </location>
</feature>
<dbReference type="EMBL" id="AP023368">
    <property type="protein sequence ID" value="BCK01775.1"/>
    <property type="molecule type" value="Genomic_DNA"/>
</dbReference>
<keyword evidence="3" id="KW-1185">Reference proteome</keyword>
<keyword evidence="1" id="KW-0812">Transmembrane</keyword>
<evidence type="ECO:0000313" key="2">
    <source>
        <dbReference type="EMBL" id="BCK01775.1"/>
    </source>
</evidence>
<accession>A0A7M3SB07</accession>
<reference evidence="2 3" key="2">
    <citation type="submission" date="2020-08" db="EMBL/GenBank/DDBJ databases">
        <authorList>
            <person name="Ueki A."/>
            <person name="Tonouchi A."/>
        </authorList>
    </citation>
    <scope>NUCLEOTIDE SEQUENCE [LARGE SCALE GENOMIC DNA]</scope>
    <source>
        <strain evidence="2 3">CTTW</strain>
    </source>
</reference>
<keyword evidence="1" id="KW-0472">Membrane</keyword>
<gene>
    <name evidence="2" type="ORF">bsdcttw_48150</name>
</gene>
<evidence type="ECO:0000313" key="3">
    <source>
        <dbReference type="Proteomes" id="UP000515703"/>
    </source>
</evidence>
<name>A0A7M3SB07_9FIRM</name>
<dbReference type="RefSeq" id="WP_185257306.1">
    <property type="nucleotide sequence ID" value="NZ_AP023368.1"/>
</dbReference>
<proteinExistence type="predicted"/>
<organism evidence="2 3">
    <name type="scientific">Anaerocolumna chitinilytica</name>
    <dbReference type="NCBI Taxonomy" id="1727145"/>
    <lineage>
        <taxon>Bacteria</taxon>
        <taxon>Bacillati</taxon>
        <taxon>Bacillota</taxon>
        <taxon>Clostridia</taxon>
        <taxon>Lachnospirales</taxon>
        <taxon>Lachnospiraceae</taxon>
        <taxon>Anaerocolumna</taxon>
    </lineage>
</organism>
<feature type="transmembrane region" description="Helical" evidence="1">
    <location>
        <begin position="187"/>
        <end position="208"/>
    </location>
</feature>
<sequence>MEQNYLRKIIRKNAWSPMFISLVFVFIALAGFLSESEKWSTLFTPLAEGTSVTGIQDLYAKDKYYFQLKNADIYFLDYAIYSYDTVNGVKTSEEKLSQVYGIIYYDDGYLLALLPKDYLDMSDEELSSVTAVANLQALGDDQYHQEAYEEMITSLSKAYKVDPSTVRESIPEICVTLTEHGRLGDQFLFLVMGLILLISASVFIYQLLIKINYKYSGFYKKLAKIGNPEDIEYRINSEIAGERYLYMSVLRPAAYTGLITTDYIIGKINHPLAIHPTRDLIWVHLNTVKHKSHFITISKSYQILFYFKDMKSPISINFPKAAIATELIEKIATTLPVMCGYSDDLKKLYKKDYTAFVNLALSRKHELEHMEDNLNSDNTQETTDQY</sequence>
<reference evidence="2 3" key="1">
    <citation type="submission" date="2020-08" db="EMBL/GenBank/DDBJ databases">
        <title>Draft genome sequencing of an Anaerocolumna strain isolated from anoxic soil subjected to BSD treatment.</title>
        <authorList>
            <person name="Uek A."/>
            <person name="Tonouchi A."/>
        </authorList>
    </citation>
    <scope>NUCLEOTIDE SEQUENCE [LARGE SCALE GENOMIC DNA]</scope>
    <source>
        <strain evidence="2 3">CTTW</strain>
    </source>
</reference>
<evidence type="ECO:0000256" key="1">
    <source>
        <dbReference type="SAM" id="Phobius"/>
    </source>
</evidence>
<dbReference type="KEGG" id="acht:bsdcttw_48150"/>